<dbReference type="AlphaFoldDB" id="A0A8T1X5U4"/>
<name>A0A8T1X5U4_9STRA</name>
<dbReference type="OrthoDB" id="100658at2759"/>
<keyword evidence="2" id="KW-1185">Reference proteome</keyword>
<evidence type="ECO:0000313" key="2">
    <source>
        <dbReference type="Proteomes" id="UP000693981"/>
    </source>
</evidence>
<gene>
    <name evidence="1" type="ORF">PHYBOEH_001012</name>
</gene>
<protein>
    <submittedName>
        <fullName evidence="1">Uncharacterized protein</fullName>
    </submittedName>
</protein>
<sequence>MTSEIILQCTTLESPMKMQSCRLFWHKSTLSIILKRELSDCFPCREIPVLRITRPALFGGTVEIELGGSVHPVRMLPVSGKDVRNLRFGLVYGPKRKRVRFRAPDLITYENWEMILEVAVEKAATERPTFPVWPGQGPSPSLSADDVYDSEEFGFSDYDEDLVGFNEIKVADFRYNVGGECKADGQHNPLTGSFVDFIDPASPDDENEADHARLHSVESAYELSLDSFNQVNQNVSGKLALQVDNNNSLTKFVDQEAAQILKIDSAWIAELQPQLSSSHNTKDVVREYVTWLRGAMRRINRREEVLIIKRSE</sequence>
<dbReference type="EMBL" id="JAGDFL010000012">
    <property type="protein sequence ID" value="KAG7401467.1"/>
    <property type="molecule type" value="Genomic_DNA"/>
</dbReference>
<organism evidence="1 2">
    <name type="scientific">Phytophthora boehmeriae</name>
    <dbReference type="NCBI Taxonomy" id="109152"/>
    <lineage>
        <taxon>Eukaryota</taxon>
        <taxon>Sar</taxon>
        <taxon>Stramenopiles</taxon>
        <taxon>Oomycota</taxon>
        <taxon>Peronosporomycetes</taxon>
        <taxon>Peronosporales</taxon>
        <taxon>Peronosporaceae</taxon>
        <taxon>Phytophthora</taxon>
    </lineage>
</organism>
<evidence type="ECO:0000313" key="1">
    <source>
        <dbReference type="EMBL" id="KAG7401467.1"/>
    </source>
</evidence>
<proteinExistence type="predicted"/>
<dbReference type="Proteomes" id="UP000693981">
    <property type="component" value="Unassembled WGS sequence"/>
</dbReference>
<reference evidence="1" key="1">
    <citation type="submission" date="2021-02" db="EMBL/GenBank/DDBJ databases">
        <authorList>
            <person name="Palmer J.M."/>
        </authorList>
    </citation>
    <scope>NUCLEOTIDE SEQUENCE</scope>
    <source>
        <strain evidence="1">SCRP23</strain>
    </source>
</reference>
<accession>A0A8T1X5U4</accession>
<comment type="caution">
    <text evidence="1">The sequence shown here is derived from an EMBL/GenBank/DDBJ whole genome shotgun (WGS) entry which is preliminary data.</text>
</comment>